<dbReference type="Pfam" id="PF00501">
    <property type="entry name" value="AMP-binding"/>
    <property type="match status" value="1"/>
</dbReference>
<dbReference type="InterPro" id="IPR000873">
    <property type="entry name" value="AMP-dep_synth/lig_dom"/>
</dbReference>
<evidence type="ECO:0000313" key="3">
    <source>
        <dbReference type="EMBL" id="PII34101.1"/>
    </source>
</evidence>
<protein>
    <submittedName>
        <fullName evidence="3">4-coumarate--CoA ligase</fullName>
    </submittedName>
</protein>
<organism evidence="3">
    <name type="scientific">Chryseobacterium sp. B5</name>
    <dbReference type="NCBI Taxonomy" id="2050562"/>
    <lineage>
        <taxon>Bacteria</taxon>
        <taxon>Pseudomonadati</taxon>
        <taxon>Bacteroidota</taxon>
        <taxon>Flavobacteriia</taxon>
        <taxon>Flavobacteriales</taxon>
        <taxon>Weeksellaceae</taxon>
        <taxon>Chryseobacterium group</taxon>
        <taxon>Chryseobacterium</taxon>
    </lineage>
</organism>
<accession>A0A2G7T2L4</accession>
<dbReference type="InterPro" id="IPR045851">
    <property type="entry name" value="AMP-bd_C_sf"/>
</dbReference>
<dbReference type="InterPro" id="IPR042099">
    <property type="entry name" value="ANL_N_sf"/>
</dbReference>
<dbReference type="GO" id="GO:0016877">
    <property type="term" value="F:ligase activity, forming carbon-sulfur bonds"/>
    <property type="evidence" value="ECO:0007669"/>
    <property type="project" value="UniProtKB-ARBA"/>
</dbReference>
<feature type="domain" description="AMP-dependent synthetase/ligase" evidence="1">
    <location>
        <begin position="20"/>
        <end position="371"/>
    </location>
</feature>
<dbReference type="PROSITE" id="PS00455">
    <property type="entry name" value="AMP_BINDING"/>
    <property type="match status" value="1"/>
</dbReference>
<dbReference type="EMBL" id="PEKC01000131">
    <property type="protein sequence ID" value="PII34101.1"/>
    <property type="molecule type" value="Genomic_DNA"/>
</dbReference>
<dbReference type="AlphaFoldDB" id="A0A2G7T2L4"/>
<dbReference type="InterPro" id="IPR050237">
    <property type="entry name" value="ATP-dep_AMP-bd_enzyme"/>
</dbReference>
<evidence type="ECO:0000259" key="1">
    <source>
        <dbReference type="Pfam" id="PF00501"/>
    </source>
</evidence>
<sequence length="515" mass="55744">MTVSLPSPDAPFTTLAELIRSHARQQPAHAALRDDQQTLSYAQLDALMDRVACAALQRDGVQPGQAIAICALNSVRYAALFLGALRAGVVVAPLAQSSTADSLASMLRDAQARHLFLDKAAQDLVPADGALQCISLDGAAPGRAFDDWLAPEGAQPAPVSVEPAAPFNIIYSSGTTGTPKGIVQSHGMRWAHINRGSVYGYGPEGTTLLATPLYSNTTLVVFFPTLGSGGCVVLMPKFDAARYLQLAQQHRVTHTMLVPVQYQRIMALPQFGEHDLSSFRAKFCTSAPFRAELKADVVARWPGSLTEFYGMTEGGGTCILEAHLHQDKLHTVGKPAEGHDIRLIDEDGREVAPGEDGEVVGHSASMMTGYHGQPAKTREAEWFDPTGKRFIRTGDVGRFDADGFLTLFDRRKDMIISGGFNIYPSDLETQLRAHPAVDDVAVVGVPSEQWGETPVAYVVSRAGQPALPEDIMGWYNQRAGKTQRLADLRFIAELPRSAIGKVLKRELRDQYATGR</sequence>
<reference evidence="3" key="1">
    <citation type="submission" date="2017-10" db="EMBL/GenBank/DDBJ databases">
        <title>Chryseobacterium sp. B5 is a hydrocarbonoclastic and plant growth promoting bacterium.</title>
        <authorList>
            <person name="Thijs S."/>
            <person name="Gkorezis P."/>
            <person name="Van Hamme J."/>
        </authorList>
    </citation>
    <scope>NUCLEOTIDE SEQUENCE</scope>
    <source>
        <strain evidence="3">B5</strain>
    </source>
</reference>
<dbReference type="Gene3D" id="3.30.300.30">
    <property type="match status" value="1"/>
</dbReference>
<dbReference type="InterPro" id="IPR025110">
    <property type="entry name" value="AMP-bd_C"/>
</dbReference>
<feature type="domain" description="AMP-binding enzyme C-terminal" evidence="2">
    <location>
        <begin position="427"/>
        <end position="501"/>
    </location>
</feature>
<comment type="caution">
    <text evidence="3">The sequence shown here is derived from an EMBL/GenBank/DDBJ whole genome shotgun (WGS) entry which is preliminary data.</text>
</comment>
<gene>
    <name evidence="3" type="ORF">CTI11_23330</name>
</gene>
<dbReference type="SUPFAM" id="SSF56801">
    <property type="entry name" value="Acetyl-CoA synthetase-like"/>
    <property type="match status" value="1"/>
</dbReference>
<name>A0A2G7T2L4_9FLAO</name>
<dbReference type="PANTHER" id="PTHR43767">
    <property type="entry name" value="LONG-CHAIN-FATTY-ACID--COA LIGASE"/>
    <property type="match status" value="1"/>
</dbReference>
<dbReference type="Pfam" id="PF13193">
    <property type="entry name" value="AMP-binding_C"/>
    <property type="match status" value="1"/>
</dbReference>
<dbReference type="InterPro" id="IPR020845">
    <property type="entry name" value="AMP-binding_CS"/>
</dbReference>
<proteinExistence type="predicted"/>
<dbReference type="PANTHER" id="PTHR43767:SF10">
    <property type="entry name" value="SURFACTIN SYNTHASE SUBUNIT 1"/>
    <property type="match status" value="1"/>
</dbReference>
<evidence type="ECO:0000259" key="2">
    <source>
        <dbReference type="Pfam" id="PF13193"/>
    </source>
</evidence>
<keyword evidence="3" id="KW-0436">Ligase</keyword>
<dbReference type="Gene3D" id="3.40.50.12780">
    <property type="entry name" value="N-terminal domain of ligase-like"/>
    <property type="match status" value="1"/>
</dbReference>